<dbReference type="SUPFAM" id="SSF57667">
    <property type="entry name" value="beta-beta-alpha zinc fingers"/>
    <property type="match status" value="1"/>
</dbReference>
<keyword evidence="3" id="KW-1185">Reference proteome</keyword>
<protein>
    <recommendedName>
        <fullName evidence="4">C2H2-type domain-containing protein</fullName>
    </recommendedName>
</protein>
<gene>
    <name evidence="2" type="ORF">EXIGLDRAFT_698804</name>
</gene>
<proteinExistence type="predicted"/>
<evidence type="ECO:0000256" key="1">
    <source>
        <dbReference type="SAM" id="MobiDB-lite"/>
    </source>
</evidence>
<feature type="compositionally biased region" description="Basic and acidic residues" evidence="1">
    <location>
        <begin position="391"/>
        <end position="406"/>
    </location>
</feature>
<dbReference type="EMBL" id="KV425910">
    <property type="protein sequence ID" value="KZV99327.1"/>
    <property type="molecule type" value="Genomic_DNA"/>
</dbReference>
<feature type="region of interest" description="Disordered" evidence="1">
    <location>
        <begin position="182"/>
        <end position="409"/>
    </location>
</feature>
<evidence type="ECO:0000313" key="2">
    <source>
        <dbReference type="EMBL" id="KZV99327.1"/>
    </source>
</evidence>
<feature type="compositionally biased region" description="Pro residues" evidence="1">
    <location>
        <begin position="208"/>
        <end position="217"/>
    </location>
</feature>
<organism evidence="2 3">
    <name type="scientific">Exidia glandulosa HHB12029</name>
    <dbReference type="NCBI Taxonomy" id="1314781"/>
    <lineage>
        <taxon>Eukaryota</taxon>
        <taxon>Fungi</taxon>
        <taxon>Dikarya</taxon>
        <taxon>Basidiomycota</taxon>
        <taxon>Agaricomycotina</taxon>
        <taxon>Agaricomycetes</taxon>
        <taxon>Auriculariales</taxon>
        <taxon>Exidiaceae</taxon>
        <taxon>Exidia</taxon>
    </lineage>
</organism>
<sequence length="520" mass="56280">MSNNTASSNNVTAPDAMDLDSIYLDPASASFSFPHFFDPTVDNVPQLPSSRSTPTRPVVKPNLIHTGGDSWLPLGSLGDMYWSASPYGSPPRNSLDINSYPLFEYNTPFDNDTPSLASSSPHSASSSAPDTSSTAFTLFSIVDDLGIKLNSSPYVGLLVDDIKPVEPAVWQGCIDPAELCAPLREPVDDDGDADDDMSEDDVPLALSLPPPPPPPAPTRKRAHSRATDDNGDDDAWAPAPKKTKKAQTQQKAAAQKATPPTKKAPRRRGPPRHVVAIARPAPLDVPAQPIAQTLLTRPARAATTSPPASSTKKRPAPEAKESLAPSTTKRRKTAAPEYQSGDDEDSYVPSDNDKDKDSDFASPSRPRRRASSSSASTSSKPQAKSKSKAKTKSEGDVESRDSHRFFDPTAGPMELGEKAWLCTALDDEHVCAGIFGRVPDVYRHIVSCHLGEERYLCASCGKRFNRGDARNRHWDSNKGCVEVSYVQQQQAIAAHWKHVKFVDGDLDKDTPLAAYNPNYE</sequence>
<name>A0A165MIU6_EXIGL</name>
<evidence type="ECO:0008006" key="4">
    <source>
        <dbReference type="Google" id="ProtNLM"/>
    </source>
</evidence>
<feature type="compositionally biased region" description="Low complexity" evidence="1">
    <location>
        <begin position="371"/>
        <end position="382"/>
    </location>
</feature>
<feature type="compositionally biased region" description="Low complexity" evidence="1">
    <location>
        <begin position="293"/>
        <end position="310"/>
    </location>
</feature>
<feature type="compositionally biased region" description="Acidic residues" evidence="1">
    <location>
        <begin position="187"/>
        <end position="202"/>
    </location>
</feature>
<dbReference type="InterPro" id="IPR036236">
    <property type="entry name" value="Znf_C2H2_sf"/>
</dbReference>
<dbReference type="Proteomes" id="UP000077266">
    <property type="component" value="Unassembled WGS sequence"/>
</dbReference>
<dbReference type="STRING" id="1314781.A0A165MIU6"/>
<dbReference type="AlphaFoldDB" id="A0A165MIU6"/>
<dbReference type="Gene3D" id="3.30.160.60">
    <property type="entry name" value="Classic Zinc Finger"/>
    <property type="match status" value="1"/>
</dbReference>
<accession>A0A165MIU6</accession>
<evidence type="ECO:0000313" key="3">
    <source>
        <dbReference type="Proteomes" id="UP000077266"/>
    </source>
</evidence>
<reference evidence="2 3" key="1">
    <citation type="journal article" date="2016" name="Mol. Biol. Evol.">
        <title>Comparative Genomics of Early-Diverging Mushroom-Forming Fungi Provides Insights into the Origins of Lignocellulose Decay Capabilities.</title>
        <authorList>
            <person name="Nagy L.G."/>
            <person name="Riley R."/>
            <person name="Tritt A."/>
            <person name="Adam C."/>
            <person name="Daum C."/>
            <person name="Floudas D."/>
            <person name="Sun H."/>
            <person name="Yadav J.S."/>
            <person name="Pangilinan J."/>
            <person name="Larsson K.H."/>
            <person name="Matsuura K."/>
            <person name="Barry K."/>
            <person name="Labutti K."/>
            <person name="Kuo R."/>
            <person name="Ohm R.A."/>
            <person name="Bhattacharya S.S."/>
            <person name="Shirouzu T."/>
            <person name="Yoshinaga Y."/>
            <person name="Martin F.M."/>
            <person name="Grigoriev I.V."/>
            <person name="Hibbett D.S."/>
        </authorList>
    </citation>
    <scope>NUCLEOTIDE SEQUENCE [LARGE SCALE GENOMIC DNA]</scope>
    <source>
        <strain evidence="2 3">HHB12029</strain>
    </source>
</reference>
<dbReference type="InParanoid" id="A0A165MIU6"/>
<feature type="compositionally biased region" description="Low complexity" evidence="1">
    <location>
        <begin position="246"/>
        <end position="261"/>
    </location>
</feature>